<evidence type="ECO:0000256" key="1">
    <source>
        <dbReference type="ARBA" id="ARBA00007637"/>
    </source>
</evidence>
<comment type="similarity">
    <text evidence="1">Belongs to the NAD(P)-dependent epimerase/dehydratase family.</text>
</comment>
<dbReference type="Gene3D" id="3.40.50.720">
    <property type="entry name" value="NAD(P)-binding Rossmann-like Domain"/>
    <property type="match status" value="1"/>
</dbReference>
<reference evidence="3" key="1">
    <citation type="journal article" date="2020" name="mSystems">
        <title>Genome- and Community-Level Interaction Insights into Carbon Utilization and Element Cycling Functions of Hydrothermarchaeota in Hydrothermal Sediment.</title>
        <authorList>
            <person name="Zhou Z."/>
            <person name="Liu Y."/>
            <person name="Xu W."/>
            <person name="Pan J."/>
            <person name="Luo Z.H."/>
            <person name="Li M."/>
        </authorList>
    </citation>
    <scope>NUCLEOTIDE SEQUENCE [LARGE SCALE GENOMIC DNA]</scope>
    <source>
        <strain evidence="3">SpSt-747</strain>
    </source>
</reference>
<proteinExistence type="inferred from homology"/>
<dbReference type="InterPro" id="IPR036291">
    <property type="entry name" value="NAD(P)-bd_dom_sf"/>
</dbReference>
<feature type="domain" description="NAD-dependent epimerase/dehydratase" evidence="2">
    <location>
        <begin position="4"/>
        <end position="236"/>
    </location>
</feature>
<evidence type="ECO:0000259" key="2">
    <source>
        <dbReference type="Pfam" id="PF01370"/>
    </source>
</evidence>
<dbReference type="PANTHER" id="PTHR43000">
    <property type="entry name" value="DTDP-D-GLUCOSE 4,6-DEHYDRATASE-RELATED"/>
    <property type="match status" value="1"/>
</dbReference>
<dbReference type="EMBL" id="DTFV01000116">
    <property type="protein sequence ID" value="HGI31245.1"/>
    <property type="molecule type" value="Genomic_DNA"/>
</dbReference>
<accession>A0A7V4DF54</accession>
<sequence length="315" mass="34862">MGTILVTGGAGFIGSHVVDTYLEAGFSVAVVDNLVTGKVENLNPKARFYQVDIMDREALQRVFEWERPFCVNHHAAHINLRQSVEDPLADAQVNILGTLQVLELSRMYGVQRVIFASTGGALYGEVEELPVGEEYPPSPLSPYGVAKYAAEKYLSYYEAVWGLSCVALRYGNVYGPRQDPLGEAGVIAIFSRKILRNEPCVVFGDGTKTRDYVFVEDVARANLLALHAPSGAYNIGTGKETSVLELLELFRRIVGKDIGVVFAEERKGEISRIALAIERARRLLGWEPRVALEEGLERTFTWFAEEEKVHEGHGA</sequence>
<gene>
    <name evidence="3" type="ORF">ENV30_08085</name>
</gene>
<dbReference type="SUPFAM" id="SSF51735">
    <property type="entry name" value="NAD(P)-binding Rossmann-fold domains"/>
    <property type="match status" value="1"/>
</dbReference>
<name>A0A7V4DF54_9BACT</name>
<organism evidence="3">
    <name type="scientific">Candidatus Caldatribacterium californiense</name>
    <dbReference type="NCBI Taxonomy" id="1454726"/>
    <lineage>
        <taxon>Bacteria</taxon>
        <taxon>Pseudomonadati</taxon>
        <taxon>Atribacterota</taxon>
        <taxon>Atribacteria</taxon>
        <taxon>Atribacterales</taxon>
        <taxon>Candidatus Caldatribacteriaceae</taxon>
        <taxon>Candidatus Caldatribacterium</taxon>
    </lineage>
</organism>
<dbReference type="InterPro" id="IPR001509">
    <property type="entry name" value="Epimerase_deHydtase"/>
</dbReference>
<evidence type="ECO:0000313" key="3">
    <source>
        <dbReference type="EMBL" id="HGI31245.1"/>
    </source>
</evidence>
<dbReference type="Gene3D" id="3.90.25.10">
    <property type="entry name" value="UDP-galactose 4-epimerase, domain 1"/>
    <property type="match status" value="1"/>
</dbReference>
<comment type="caution">
    <text evidence="3">The sequence shown here is derived from an EMBL/GenBank/DDBJ whole genome shotgun (WGS) entry which is preliminary data.</text>
</comment>
<dbReference type="Pfam" id="PF01370">
    <property type="entry name" value="Epimerase"/>
    <property type="match status" value="1"/>
</dbReference>
<dbReference type="AlphaFoldDB" id="A0A7V4DF54"/>
<protein>
    <submittedName>
        <fullName evidence="3">SDR family NAD(P)-dependent oxidoreductase</fullName>
    </submittedName>
</protein>